<evidence type="ECO:0000313" key="5">
    <source>
        <dbReference type="Proteomes" id="UP000664601"/>
    </source>
</evidence>
<proteinExistence type="predicted"/>
<dbReference type="SMART" id="SM00422">
    <property type="entry name" value="HTH_MERR"/>
    <property type="match status" value="1"/>
</dbReference>
<dbReference type="CDD" id="cd01109">
    <property type="entry name" value="HTH_YyaN"/>
    <property type="match status" value="1"/>
</dbReference>
<dbReference type="Pfam" id="PF13411">
    <property type="entry name" value="MerR_1"/>
    <property type="match status" value="1"/>
</dbReference>
<evidence type="ECO:0000256" key="1">
    <source>
        <dbReference type="ARBA" id="ARBA00023125"/>
    </source>
</evidence>
<dbReference type="InterPro" id="IPR047057">
    <property type="entry name" value="MerR_fam"/>
</dbReference>
<dbReference type="SUPFAM" id="SSF46955">
    <property type="entry name" value="Putative DNA-binding domain"/>
    <property type="match status" value="1"/>
</dbReference>
<evidence type="ECO:0000313" key="4">
    <source>
        <dbReference type="EMBL" id="MBO1307411.1"/>
    </source>
</evidence>
<dbReference type="InterPro" id="IPR009061">
    <property type="entry name" value="DNA-bd_dom_put_sf"/>
</dbReference>
<sequence length="134" mass="15512">MNISEAAKLMDVTAVTLRYYERVGLIPPVTRKNGGVRDFQQEDLNWIEFIKCMRSSGLSVESLTEYTTLYQQGDATLERRKQILQEERDNLAAKYEEIGATLQRLDGKIADYDNGKFQQAERRLPEWTEKEAMS</sequence>
<dbReference type="Gene3D" id="1.10.1660.10">
    <property type="match status" value="1"/>
</dbReference>
<name>A0ABS3LFA8_9ENTE</name>
<dbReference type="Proteomes" id="UP000664601">
    <property type="component" value="Unassembled WGS sequence"/>
</dbReference>
<accession>A0ABS3LFA8</accession>
<evidence type="ECO:0000259" key="3">
    <source>
        <dbReference type="PROSITE" id="PS50937"/>
    </source>
</evidence>
<feature type="domain" description="HTH merR-type" evidence="3">
    <location>
        <begin position="1"/>
        <end position="69"/>
    </location>
</feature>
<organism evidence="4 5">
    <name type="scientific">Candidatus Enterococcus moelleringii</name>
    <dbReference type="NCBI Taxonomy" id="2815325"/>
    <lineage>
        <taxon>Bacteria</taxon>
        <taxon>Bacillati</taxon>
        <taxon>Bacillota</taxon>
        <taxon>Bacilli</taxon>
        <taxon>Lactobacillales</taxon>
        <taxon>Enterococcaceae</taxon>
        <taxon>Enterococcus</taxon>
    </lineage>
</organism>
<protein>
    <submittedName>
        <fullName evidence="4">MerR family transcriptional regulator</fullName>
    </submittedName>
</protein>
<reference evidence="4 5" key="1">
    <citation type="submission" date="2021-03" db="EMBL/GenBank/DDBJ databases">
        <title>Enterococcal diversity collection.</title>
        <authorList>
            <person name="Gilmore M.S."/>
            <person name="Schwartzman J."/>
            <person name="Van Tyne D."/>
            <person name="Martin M."/>
            <person name="Earl A.M."/>
            <person name="Manson A.L."/>
            <person name="Straub T."/>
            <person name="Salamzade R."/>
            <person name="Saavedra J."/>
            <person name="Lebreton F."/>
            <person name="Prichula J."/>
            <person name="Schaufler K."/>
            <person name="Gaca A."/>
            <person name="Sgardioli B."/>
            <person name="Wagenaar J."/>
            <person name="Strong T."/>
        </authorList>
    </citation>
    <scope>NUCLEOTIDE SEQUENCE [LARGE SCALE GENOMIC DNA]</scope>
    <source>
        <strain evidence="4 5">669A</strain>
    </source>
</reference>
<gene>
    <name evidence="4" type="ORF">JZO70_14635</name>
</gene>
<dbReference type="EMBL" id="JAFREM010000023">
    <property type="protein sequence ID" value="MBO1307411.1"/>
    <property type="molecule type" value="Genomic_DNA"/>
</dbReference>
<comment type="caution">
    <text evidence="4">The sequence shown here is derived from an EMBL/GenBank/DDBJ whole genome shotgun (WGS) entry which is preliminary data.</text>
</comment>
<dbReference type="PANTHER" id="PTHR30204">
    <property type="entry name" value="REDOX-CYCLING DRUG-SENSING TRANSCRIPTIONAL ACTIVATOR SOXR"/>
    <property type="match status" value="1"/>
</dbReference>
<keyword evidence="1" id="KW-0238">DNA-binding</keyword>
<evidence type="ECO:0000256" key="2">
    <source>
        <dbReference type="SAM" id="Coils"/>
    </source>
</evidence>
<dbReference type="PROSITE" id="PS50937">
    <property type="entry name" value="HTH_MERR_2"/>
    <property type="match status" value="1"/>
</dbReference>
<dbReference type="PRINTS" id="PR00040">
    <property type="entry name" value="HTHMERR"/>
</dbReference>
<feature type="coiled-coil region" evidence="2">
    <location>
        <begin position="74"/>
        <end position="101"/>
    </location>
</feature>
<dbReference type="RefSeq" id="WP_207674393.1">
    <property type="nucleotide sequence ID" value="NZ_JAFREM010000023.1"/>
</dbReference>
<dbReference type="PANTHER" id="PTHR30204:SF98">
    <property type="entry name" value="HTH-TYPE TRANSCRIPTIONAL REGULATOR ADHR"/>
    <property type="match status" value="1"/>
</dbReference>
<keyword evidence="5" id="KW-1185">Reference proteome</keyword>
<dbReference type="InterPro" id="IPR000551">
    <property type="entry name" value="MerR-type_HTH_dom"/>
</dbReference>
<keyword evidence="2" id="KW-0175">Coiled coil</keyword>